<dbReference type="AlphaFoldDB" id="A0AAV4YEA0"/>
<accession>A0AAV4YEA0</accession>
<organism evidence="1 2">
    <name type="scientific">Caerostris extrusa</name>
    <name type="common">Bark spider</name>
    <name type="synonym">Caerostris bankana</name>
    <dbReference type="NCBI Taxonomy" id="172846"/>
    <lineage>
        <taxon>Eukaryota</taxon>
        <taxon>Metazoa</taxon>
        <taxon>Ecdysozoa</taxon>
        <taxon>Arthropoda</taxon>
        <taxon>Chelicerata</taxon>
        <taxon>Arachnida</taxon>
        <taxon>Araneae</taxon>
        <taxon>Araneomorphae</taxon>
        <taxon>Entelegynae</taxon>
        <taxon>Araneoidea</taxon>
        <taxon>Araneidae</taxon>
        <taxon>Caerostris</taxon>
    </lineage>
</organism>
<comment type="caution">
    <text evidence="1">The sequence shown here is derived from an EMBL/GenBank/DDBJ whole genome shotgun (WGS) entry which is preliminary data.</text>
</comment>
<dbReference type="EMBL" id="BPLR01019126">
    <property type="protein sequence ID" value="GIZ04721.1"/>
    <property type="molecule type" value="Genomic_DNA"/>
</dbReference>
<evidence type="ECO:0000313" key="1">
    <source>
        <dbReference type="EMBL" id="GIZ04721.1"/>
    </source>
</evidence>
<gene>
    <name evidence="1" type="ORF">CEXT_335571</name>
</gene>
<dbReference type="Proteomes" id="UP001054945">
    <property type="component" value="Unassembled WGS sequence"/>
</dbReference>
<name>A0AAV4YEA0_CAEEX</name>
<sequence length="63" mass="6900">LSYMLSGHTKASSSKNILECRVLLERLMVDGRSQLSSSGSGLCDILGDDQGRLRFPARGCTRR</sequence>
<reference evidence="1 2" key="1">
    <citation type="submission" date="2021-06" db="EMBL/GenBank/DDBJ databases">
        <title>Caerostris extrusa draft genome.</title>
        <authorList>
            <person name="Kono N."/>
            <person name="Arakawa K."/>
        </authorList>
    </citation>
    <scope>NUCLEOTIDE SEQUENCE [LARGE SCALE GENOMIC DNA]</scope>
</reference>
<protein>
    <submittedName>
        <fullName evidence="1">Uncharacterized protein</fullName>
    </submittedName>
</protein>
<evidence type="ECO:0000313" key="2">
    <source>
        <dbReference type="Proteomes" id="UP001054945"/>
    </source>
</evidence>
<proteinExistence type="predicted"/>
<keyword evidence="2" id="KW-1185">Reference proteome</keyword>
<feature type="non-terminal residue" evidence="1">
    <location>
        <position position="1"/>
    </location>
</feature>